<keyword evidence="7" id="KW-0809">Transit peptide</keyword>
<keyword evidence="9" id="KW-0576">Peroxisome</keyword>
<feature type="domain" description="Thiolase N-terminal" evidence="14">
    <location>
        <begin position="418"/>
        <end position="672"/>
    </location>
</feature>
<dbReference type="InterPro" id="IPR020610">
    <property type="entry name" value="Thiolase_AS"/>
</dbReference>
<evidence type="ECO:0000256" key="13">
    <source>
        <dbReference type="SAM" id="MobiDB-lite"/>
    </source>
</evidence>
<dbReference type="Gene3D" id="3.40.47.10">
    <property type="match status" value="2"/>
</dbReference>
<keyword evidence="5" id="KW-0808">Transferase</keyword>
<evidence type="ECO:0000256" key="11">
    <source>
        <dbReference type="ARBA" id="ARBA00024073"/>
    </source>
</evidence>
<keyword evidence="17" id="KW-1185">Reference proteome</keyword>
<dbReference type="PANTHER" id="PTHR43853:SF8">
    <property type="entry name" value="3-KETOACYL-COA THIOLASE, PEROXISOMAL"/>
    <property type="match status" value="1"/>
</dbReference>
<dbReference type="InterPro" id="IPR020613">
    <property type="entry name" value="Thiolase_CS"/>
</dbReference>
<comment type="catalytic activity">
    <reaction evidence="12">
        <text>an acyl-CoA + acetyl-CoA = a 3-oxoacyl-CoA + CoA</text>
        <dbReference type="Rhea" id="RHEA:21564"/>
        <dbReference type="ChEBI" id="CHEBI:57287"/>
        <dbReference type="ChEBI" id="CHEBI:57288"/>
        <dbReference type="ChEBI" id="CHEBI:58342"/>
        <dbReference type="ChEBI" id="CHEBI:90726"/>
        <dbReference type="EC" id="2.3.1.16"/>
    </reaction>
</comment>
<dbReference type="PROSITE" id="PS00737">
    <property type="entry name" value="THIOLASE_2"/>
    <property type="match status" value="1"/>
</dbReference>
<evidence type="ECO:0000256" key="10">
    <source>
        <dbReference type="ARBA" id="ARBA00023315"/>
    </source>
</evidence>
<dbReference type="NCBIfam" id="TIGR01930">
    <property type="entry name" value="AcCoA-C-Actrans"/>
    <property type="match status" value="1"/>
</dbReference>
<evidence type="ECO:0000256" key="7">
    <source>
        <dbReference type="ARBA" id="ARBA00022946"/>
    </source>
</evidence>
<keyword evidence="10" id="KW-0012">Acyltransferase</keyword>
<dbReference type="GO" id="GO:0010124">
    <property type="term" value="P:phenylacetate catabolic process"/>
    <property type="evidence" value="ECO:0007669"/>
    <property type="project" value="TreeGrafter"/>
</dbReference>
<keyword evidence="6" id="KW-0276">Fatty acid metabolism</keyword>
<name>A0A8H4L182_9HYPO</name>
<evidence type="ECO:0000256" key="3">
    <source>
        <dbReference type="ARBA" id="ARBA00004872"/>
    </source>
</evidence>
<dbReference type="EC" id="2.3.1.16" evidence="11"/>
<sequence>MGAQRQRNPASDRPLRRLAFGIEQLLEDASRSPTRSLSPIRQTSRGRRRSHSNTSIADELARLCSEGLDRDLRDHARAQSIRPGSAFPGRLSLPGLDMDTSMLDVFGDATPNEAMSGSPQLQESPASAFAPDVSLPSQTLQRRKAPARVKDGEMIRITVKTRTTQVPCIVKCCPRRPTSMADDDFARAWNVDVHPFPKERWRDAKHWCILDVIDVEKAGNTKTRLKMPLNKFQDRRYNIELGLDALTLLGLVEDDTGKCIQLLKPTPASQGPSVDLNAASFHLDVWGQCVAPTSPALEERNPQRNLSLAIPEIKIDPSPLCLPSPSYGSTSAEDDGSNWDMYSMVSQSFQDDERIWSPSVSESHSPDRHLTIGQFILFNSITANMGAIDRISQIGGQISGNPTAGGRDKILEKNPDDIVVTACCRSAFTKGGRGGFKDTQAADILAGVLKAIIDRSKINPALVEDLCVGTVLAPGGGATEMRAASLVAGFPESIAVRTLNRQCSSGLQACVDVANQIKTGMIDVGIGAGVESMSLQYGPGAVTEFSELFENHPEAANCKVPMGVLSEQMAKDLGISRASQDSFAASSYQKAVKAQNDGLFNEEITPLKVKFEDKEGNTKEITVAKDDGIRDGITPESLGKIRPAFAKDGSIHAGNASQISDGAAAVLLMKRSTAEKLGQTILGKYVCASVVGVKPLLMGQGPWKAIPKALDLAGISKDDVDIWEINEAFASQCLWCANELGIPQEKINPKGGAIAFGHPLGCTGARQVSTLLYELKRTGQKVGATSMCVGTGMGMAAIWVAE</sequence>
<evidence type="ECO:0000256" key="9">
    <source>
        <dbReference type="ARBA" id="ARBA00023140"/>
    </source>
</evidence>
<dbReference type="OrthoDB" id="5404651at2759"/>
<organism evidence="16 17">
    <name type="scientific">Fusarium albosuccineum</name>
    <dbReference type="NCBI Taxonomy" id="1237068"/>
    <lineage>
        <taxon>Eukaryota</taxon>
        <taxon>Fungi</taxon>
        <taxon>Dikarya</taxon>
        <taxon>Ascomycota</taxon>
        <taxon>Pezizomycotina</taxon>
        <taxon>Sordariomycetes</taxon>
        <taxon>Hypocreomycetidae</taxon>
        <taxon>Hypocreales</taxon>
        <taxon>Nectriaceae</taxon>
        <taxon>Fusarium</taxon>
        <taxon>Fusarium decemcellulare species complex</taxon>
    </lineage>
</organism>
<evidence type="ECO:0000256" key="8">
    <source>
        <dbReference type="ARBA" id="ARBA00023098"/>
    </source>
</evidence>
<evidence type="ECO:0000256" key="6">
    <source>
        <dbReference type="ARBA" id="ARBA00022832"/>
    </source>
</evidence>
<evidence type="ECO:0000256" key="5">
    <source>
        <dbReference type="ARBA" id="ARBA00022679"/>
    </source>
</evidence>
<evidence type="ECO:0000313" key="17">
    <source>
        <dbReference type="Proteomes" id="UP000554235"/>
    </source>
</evidence>
<dbReference type="SUPFAM" id="SSF53901">
    <property type="entry name" value="Thiolase-like"/>
    <property type="match status" value="2"/>
</dbReference>
<evidence type="ECO:0000256" key="2">
    <source>
        <dbReference type="ARBA" id="ARBA00004275"/>
    </source>
</evidence>
<evidence type="ECO:0000313" key="16">
    <source>
        <dbReference type="EMBL" id="KAF4460136.1"/>
    </source>
</evidence>
<dbReference type="AlphaFoldDB" id="A0A8H4L182"/>
<dbReference type="Pfam" id="PF00108">
    <property type="entry name" value="Thiolase_N"/>
    <property type="match status" value="1"/>
</dbReference>
<keyword evidence="8" id="KW-0443">Lipid metabolism</keyword>
<accession>A0A8H4L182</accession>
<dbReference type="GO" id="GO:0006635">
    <property type="term" value="P:fatty acid beta-oxidation"/>
    <property type="evidence" value="ECO:0007669"/>
    <property type="project" value="TreeGrafter"/>
</dbReference>
<evidence type="ECO:0000256" key="1">
    <source>
        <dbReference type="ARBA" id="ARBA00001958"/>
    </source>
</evidence>
<gene>
    <name evidence="16" type="ORF">FALBO_13095</name>
</gene>
<dbReference type="InterPro" id="IPR016039">
    <property type="entry name" value="Thiolase-like"/>
</dbReference>
<dbReference type="CDD" id="cd00751">
    <property type="entry name" value="thiolase"/>
    <property type="match status" value="1"/>
</dbReference>
<comment type="cofactor">
    <cofactor evidence="1">
        <name>K(+)</name>
        <dbReference type="ChEBI" id="CHEBI:29103"/>
    </cofactor>
</comment>
<dbReference type="GO" id="GO:0005777">
    <property type="term" value="C:peroxisome"/>
    <property type="evidence" value="ECO:0007669"/>
    <property type="project" value="UniProtKB-SubCell"/>
</dbReference>
<comment type="pathway">
    <text evidence="3">Lipid metabolism; fatty acid metabolism.</text>
</comment>
<feature type="domain" description="Thiolase C-terminal" evidence="15">
    <location>
        <begin position="680"/>
        <end position="798"/>
    </location>
</feature>
<dbReference type="InterPro" id="IPR002155">
    <property type="entry name" value="Thiolase"/>
</dbReference>
<comment type="subcellular location">
    <subcellularLocation>
        <location evidence="2">Peroxisome</location>
    </subcellularLocation>
</comment>
<feature type="compositionally biased region" description="Polar residues" evidence="13">
    <location>
        <begin position="31"/>
        <end position="43"/>
    </location>
</feature>
<proteinExistence type="inferred from homology"/>
<reference evidence="16 17" key="1">
    <citation type="submission" date="2020-01" db="EMBL/GenBank/DDBJ databases">
        <title>Identification and distribution of gene clusters putatively required for synthesis of sphingolipid metabolism inhibitors in phylogenetically diverse species of the filamentous fungus Fusarium.</title>
        <authorList>
            <person name="Kim H.-S."/>
            <person name="Busman M."/>
            <person name="Brown D.W."/>
            <person name="Divon H."/>
            <person name="Uhlig S."/>
            <person name="Proctor R.H."/>
        </authorList>
    </citation>
    <scope>NUCLEOTIDE SEQUENCE [LARGE SCALE GENOMIC DNA]</scope>
    <source>
        <strain evidence="16 17">NRRL 20459</strain>
    </source>
</reference>
<dbReference type="PROSITE" id="PS00099">
    <property type="entry name" value="THIOLASE_3"/>
    <property type="match status" value="1"/>
</dbReference>
<evidence type="ECO:0000259" key="14">
    <source>
        <dbReference type="Pfam" id="PF00108"/>
    </source>
</evidence>
<dbReference type="InterPro" id="IPR050215">
    <property type="entry name" value="Thiolase-like_sf_Thiolase"/>
</dbReference>
<dbReference type="EMBL" id="JAADYS010002007">
    <property type="protein sequence ID" value="KAF4460136.1"/>
    <property type="molecule type" value="Genomic_DNA"/>
</dbReference>
<comment type="similarity">
    <text evidence="4">Belongs to the thiolase-like superfamily. Thiolase family.</text>
</comment>
<dbReference type="PANTHER" id="PTHR43853">
    <property type="entry name" value="3-KETOACYL-COA THIOLASE, PEROXISOMAL"/>
    <property type="match status" value="1"/>
</dbReference>
<feature type="region of interest" description="Disordered" evidence="13">
    <location>
        <begin position="29"/>
        <end position="54"/>
    </location>
</feature>
<dbReference type="Proteomes" id="UP000554235">
    <property type="component" value="Unassembled WGS sequence"/>
</dbReference>
<comment type="caution">
    <text evidence="16">The sequence shown here is derived from an EMBL/GenBank/DDBJ whole genome shotgun (WGS) entry which is preliminary data.</text>
</comment>
<dbReference type="InterPro" id="IPR020616">
    <property type="entry name" value="Thiolase_N"/>
</dbReference>
<evidence type="ECO:0000256" key="4">
    <source>
        <dbReference type="ARBA" id="ARBA00010982"/>
    </source>
</evidence>
<protein>
    <recommendedName>
        <fullName evidence="11">acetyl-CoA C-acyltransferase</fullName>
        <ecNumber evidence="11">2.3.1.16</ecNumber>
    </recommendedName>
</protein>
<dbReference type="GO" id="GO:0003988">
    <property type="term" value="F:acetyl-CoA C-acyltransferase activity"/>
    <property type="evidence" value="ECO:0007669"/>
    <property type="project" value="UniProtKB-EC"/>
</dbReference>
<evidence type="ECO:0000256" key="12">
    <source>
        <dbReference type="ARBA" id="ARBA00047605"/>
    </source>
</evidence>
<evidence type="ECO:0000259" key="15">
    <source>
        <dbReference type="Pfam" id="PF02803"/>
    </source>
</evidence>
<dbReference type="Pfam" id="PF02803">
    <property type="entry name" value="Thiolase_C"/>
    <property type="match status" value="1"/>
</dbReference>
<dbReference type="InterPro" id="IPR020617">
    <property type="entry name" value="Thiolase_C"/>
</dbReference>